<dbReference type="PROSITE" id="PS50977">
    <property type="entry name" value="HTH_TETR_2"/>
    <property type="match status" value="1"/>
</dbReference>
<evidence type="ECO:0000259" key="5">
    <source>
        <dbReference type="PROSITE" id="PS50977"/>
    </source>
</evidence>
<sequence length="191" mass="20848">MARWDSGTQARLAKAALELFMERGYDDVTVTHIAERAGITRRSYFRYFPDKRAVLFAGSEKLPPAVYKAVRAVHRDTPPMAAALEALARVGAQLVVQLRNAAERRAVIDASPELQERDRTKRAEVAASIATALTDRGTPPDTARLVAQTATLTFEHACTRWVEAAGEEDFPSCLQAVTSTLRDAVLSAPAP</sequence>
<evidence type="ECO:0000313" key="7">
    <source>
        <dbReference type="Proteomes" id="UP001237105"/>
    </source>
</evidence>
<feature type="DNA-binding region" description="H-T-H motif" evidence="4">
    <location>
        <begin position="29"/>
        <end position="48"/>
    </location>
</feature>
<evidence type="ECO:0000256" key="3">
    <source>
        <dbReference type="ARBA" id="ARBA00023163"/>
    </source>
</evidence>
<feature type="domain" description="HTH tetR-type" evidence="5">
    <location>
        <begin position="6"/>
        <end position="66"/>
    </location>
</feature>
<dbReference type="InterPro" id="IPR009057">
    <property type="entry name" value="Homeodomain-like_sf"/>
</dbReference>
<evidence type="ECO:0000256" key="2">
    <source>
        <dbReference type="ARBA" id="ARBA00023125"/>
    </source>
</evidence>
<keyword evidence="7" id="KW-1185">Reference proteome</keyword>
<keyword evidence="3" id="KW-0804">Transcription</keyword>
<organism evidence="6 7">
    <name type="scientific">Streptomyces luteolus</name>
    <dbReference type="NCBI Taxonomy" id="3043615"/>
    <lineage>
        <taxon>Bacteria</taxon>
        <taxon>Bacillati</taxon>
        <taxon>Actinomycetota</taxon>
        <taxon>Actinomycetes</taxon>
        <taxon>Kitasatosporales</taxon>
        <taxon>Streptomycetaceae</taxon>
        <taxon>Streptomyces</taxon>
    </lineage>
</organism>
<dbReference type="Pfam" id="PF00440">
    <property type="entry name" value="TetR_N"/>
    <property type="match status" value="1"/>
</dbReference>
<dbReference type="Proteomes" id="UP001237105">
    <property type="component" value="Unassembled WGS sequence"/>
</dbReference>
<dbReference type="SUPFAM" id="SSF46689">
    <property type="entry name" value="Homeodomain-like"/>
    <property type="match status" value="1"/>
</dbReference>
<dbReference type="EMBL" id="JASCIS010000048">
    <property type="protein sequence ID" value="MDI3423098.1"/>
    <property type="molecule type" value="Genomic_DNA"/>
</dbReference>
<dbReference type="InterPro" id="IPR001647">
    <property type="entry name" value="HTH_TetR"/>
</dbReference>
<protein>
    <submittedName>
        <fullName evidence="6">TetR/AcrR family transcriptional regulator</fullName>
    </submittedName>
</protein>
<keyword evidence="1" id="KW-0805">Transcription regulation</keyword>
<evidence type="ECO:0000256" key="1">
    <source>
        <dbReference type="ARBA" id="ARBA00023015"/>
    </source>
</evidence>
<dbReference type="PANTHER" id="PTHR30055">
    <property type="entry name" value="HTH-TYPE TRANSCRIPTIONAL REGULATOR RUTR"/>
    <property type="match status" value="1"/>
</dbReference>
<name>A0ABT6T6Y0_9ACTN</name>
<evidence type="ECO:0000256" key="4">
    <source>
        <dbReference type="PROSITE-ProRule" id="PRU00335"/>
    </source>
</evidence>
<accession>A0ABT6T6Y0</accession>
<reference evidence="6 7" key="1">
    <citation type="submission" date="2023-05" db="EMBL/GenBank/DDBJ databases">
        <title>Draft genome sequence of Streptomyces sp. B-S-A12 isolated from a cave soil in Thailand.</title>
        <authorList>
            <person name="Chamroensaksri N."/>
            <person name="Muangham S."/>
        </authorList>
    </citation>
    <scope>NUCLEOTIDE SEQUENCE [LARGE SCALE GENOMIC DNA]</scope>
    <source>
        <strain evidence="6 7">B-S-A12</strain>
    </source>
</reference>
<dbReference type="PANTHER" id="PTHR30055:SF238">
    <property type="entry name" value="MYCOFACTOCIN BIOSYNTHESIS TRANSCRIPTIONAL REGULATOR MFTR-RELATED"/>
    <property type="match status" value="1"/>
</dbReference>
<dbReference type="InterPro" id="IPR050109">
    <property type="entry name" value="HTH-type_TetR-like_transc_reg"/>
</dbReference>
<proteinExistence type="predicted"/>
<comment type="caution">
    <text evidence="6">The sequence shown here is derived from an EMBL/GenBank/DDBJ whole genome shotgun (WGS) entry which is preliminary data.</text>
</comment>
<gene>
    <name evidence="6" type="ORF">QIT00_31915</name>
</gene>
<dbReference type="PRINTS" id="PR00455">
    <property type="entry name" value="HTHTETR"/>
</dbReference>
<keyword evidence="2 4" id="KW-0238">DNA-binding</keyword>
<dbReference type="Gene3D" id="1.10.357.10">
    <property type="entry name" value="Tetracycline Repressor, domain 2"/>
    <property type="match status" value="1"/>
</dbReference>
<evidence type="ECO:0000313" key="6">
    <source>
        <dbReference type="EMBL" id="MDI3423098.1"/>
    </source>
</evidence>
<dbReference type="RefSeq" id="WP_282538951.1">
    <property type="nucleotide sequence ID" value="NZ_JASCIS010000048.1"/>
</dbReference>